<evidence type="ECO:0000256" key="8">
    <source>
        <dbReference type="RuleBase" id="RU003857"/>
    </source>
</evidence>
<feature type="region of interest" description="Disordered" evidence="9">
    <location>
        <begin position="459"/>
        <end position="479"/>
    </location>
</feature>
<dbReference type="Proteomes" id="UP000095285">
    <property type="component" value="Unassembled WGS sequence"/>
</dbReference>
<keyword evidence="2 8" id="KW-0813">Transport</keyword>
<dbReference type="PANTHER" id="PTHR11003">
    <property type="entry name" value="POTASSIUM CHANNEL, SUBFAMILY K"/>
    <property type="match status" value="1"/>
</dbReference>
<keyword evidence="7 8" id="KW-0407">Ion channel</keyword>
<accession>A0A1I7W448</accession>
<keyword evidence="12" id="KW-1185">Reference proteome</keyword>
<evidence type="ECO:0000256" key="3">
    <source>
        <dbReference type="ARBA" id="ARBA00022692"/>
    </source>
</evidence>
<comment type="similarity">
    <text evidence="8">Belongs to the two pore domain potassium channel (TC 1.A.1.8) family.</text>
</comment>
<dbReference type="WBParaSite" id="EN70_9410">
    <property type="protein sequence ID" value="EN70_9410"/>
    <property type="gene ID" value="EN70_9410"/>
</dbReference>
<feature type="domain" description="Potassium channel" evidence="11">
    <location>
        <begin position="145"/>
        <end position="219"/>
    </location>
</feature>
<dbReference type="PANTHER" id="PTHR11003:SF93">
    <property type="entry name" value="POTASSIUM CHANNEL DOMAIN-CONTAINING PROTEIN"/>
    <property type="match status" value="1"/>
</dbReference>
<keyword evidence="6 10" id="KW-0472">Membrane</keyword>
<name>A0A1I7W448_LOALO</name>
<evidence type="ECO:0000256" key="1">
    <source>
        <dbReference type="ARBA" id="ARBA00004141"/>
    </source>
</evidence>
<proteinExistence type="inferred from homology"/>
<evidence type="ECO:0000256" key="9">
    <source>
        <dbReference type="SAM" id="MobiDB-lite"/>
    </source>
</evidence>
<evidence type="ECO:0000313" key="12">
    <source>
        <dbReference type="Proteomes" id="UP000095285"/>
    </source>
</evidence>
<feature type="transmembrane region" description="Helical" evidence="10">
    <location>
        <begin position="70"/>
        <end position="91"/>
    </location>
</feature>
<evidence type="ECO:0000256" key="6">
    <source>
        <dbReference type="ARBA" id="ARBA00023136"/>
    </source>
</evidence>
<dbReference type="InterPro" id="IPR013099">
    <property type="entry name" value="K_chnl_dom"/>
</dbReference>
<feature type="compositionally biased region" description="Polar residues" evidence="9">
    <location>
        <begin position="293"/>
        <end position="306"/>
    </location>
</feature>
<dbReference type="eggNOG" id="KOG1418">
    <property type="taxonomic scope" value="Eukaryota"/>
</dbReference>
<protein>
    <submittedName>
        <fullName evidence="13">Ion_trans_2 domain-containing protein</fullName>
    </submittedName>
</protein>
<dbReference type="Pfam" id="PF07885">
    <property type="entry name" value="Ion_trans_2"/>
    <property type="match status" value="2"/>
</dbReference>
<dbReference type="GO" id="GO:0022841">
    <property type="term" value="F:potassium ion leak channel activity"/>
    <property type="evidence" value="ECO:0007669"/>
    <property type="project" value="TreeGrafter"/>
</dbReference>
<sequence>MESLNGNPMTILRKLKNYSDETVKNIERCWKVGIDERVEWNYVTSTLYGFGIITTLGYSRLVPITTTGRLFSIAYGILGIPVTMIVIAVYGRHLNTFAANWKQKLVTFQTKNWGREGNLKKNKDRKTEETEETSSGFATVIFLITFLVYMIFGALLLPLLNGKIDFVDGLYYNFLCLTAIDFGQLIPNRIAFLPITFVYICVGLALATTAIDDGSKYVRKLQHLGERIKNVAATKIWFGGKTLKVGEVLRAVVKKCGVEVSVIDKIDLDTLIEETIAQNEGKLPPPFTDEENPVSSPQATVKSPSPTEEPLKMDLCFAAEDTISSTLSEVQLLDICNNEKVDATKIIEYDEIPETIDFVQAEVMALIENISEPSTCMAAVEAVSCADIESSKEAAKKLKTLRKFEEEKKLYACDSQNLHKLYEKEWKRIENLATNRRRKDSRSRDSNFTTEMLSKQLKSLRLPDSYGSSATNSDLNKKS</sequence>
<reference evidence="12" key="1">
    <citation type="submission" date="2012-04" db="EMBL/GenBank/DDBJ databases">
        <title>The Genome Sequence of Loa loa.</title>
        <authorList>
            <consortium name="The Broad Institute Genome Sequencing Platform"/>
            <consortium name="Broad Institute Genome Sequencing Center for Infectious Disease"/>
            <person name="Nutman T.B."/>
            <person name="Fink D.L."/>
            <person name="Russ C."/>
            <person name="Young S."/>
            <person name="Zeng Q."/>
            <person name="Gargeya S."/>
            <person name="Alvarado L."/>
            <person name="Berlin A."/>
            <person name="Chapman S.B."/>
            <person name="Chen Z."/>
            <person name="Freedman E."/>
            <person name="Gellesch M."/>
            <person name="Goldberg J."/>
            <person name="Griggs A."/>
            <person name="Gujja S."/>
            <person name="Heilman E.R."/>
            <person name="Heiman D."/>
            <person name="Howarth C."/>
            <person name="Mehta T."/>
            <person name="Neiman D."/>
            <person name="Pearson M."/>
            <person name="Roberts A."/>
            <person name="Saif S."/>
            <person name="Shea T."/>
            <person name="Shenoy N."/>
            <person name="Sisk P."/>
            <person name="Stolte C."/>
            <person name="Sykes S."/>
            <person name="White J."/>
            <person name="Yandava C."/>
            <person name="Haas B."/>
            <person name="Henn M.R."/>
            <person name="Nusbaum C."/>
            <person name="Birren B."/>
        </authorList>
    </citation>
    <scope>NUCLEOTIDE SEQUENCE [LARGE SCALE GENOMIC DNA]</scope>
</reference>
<keyword evidence="3 8" id="KW-0812">Transmembrane</keyword>
<evidence type="ECO:0000256" key="10">
    <source>
        <dbReference type="SAM" id="Phobius"/>
    </source>
</evidence>
<feature type="transmembrane region" description="Helical" evidence="10">
    <location>
        <begin position="136"/>
        <end position="157"/>
    </location>
</feature>
<evidence type="ECO:0000256" key="2">
    <source>
        <dbReference type="ARBA" id="ARBA00022448"/>
    </source>
</evidence>
<dbReference type="SUPFAM" id="SSF81324">
    <property type="entry name" value="Voltage-gated potassium channels"/>
    <property type="match status" value="2"/>
</dbReference>
<dbReference type="Gene3D" id="1.10.287.70">
    <property type="match status" value="1"/>
</dbReference>
<dbReference type="PRINTS" id="PR01333">
    <property type="entry name" value="2POREKCHANEL"/>
</dbReference>
<evidence type="ECO:0000256" key="4">
    <source>
        <dbReference type="ARBA" id="ARBA00022989"/>
    </source>
</evidence>
<evidence type="ECO:0000256" key="7">
    <source>
        <dbReference type="ARBA" id="ARBA00023303"/>
    </source>
</evidence>
<feature type="region of interest" description="Disordered" evidence="9">
    <location>
        <begin position="280"/>
        <end position="307"/>
    </location>
</feature>
<dbReference type="GO" id="GO:0005886">
    <property type="term" value="C:plasma membrane"/>
    <property type="evidence" value="ECO:0007669"/>
    <property type="project" value="TreeGrafter"/>
</dbReference>
<evidence type="ECO:0000313" key="13">
    <source>
        <dbReference type="WBParaSite" id="EN70_9410"/>
    </source>
</evidence>
<keyword evidence="4 10" id="KW-1133">Transmembrane helix</keyword>
<dbReference type="InterPro" id="IPR003280">
    <property type="entry name" value="2pore_dom_K_chnl"/>
</dbReference>
<feature type="transmembrane region" description="Helical" evidence="10">
    <location>
        <begin position="40"/>
        <end position="58"/>
    </location>
</feature>
<comment type="subcellular location">
    <subcellularLocation>
        <location evidence="1">Membrane</location>
        <topology evidence="1">Multi-pass membrane protein</topology>
    </subcellularLocation>
</comment>
<feature type="transmembrane region" description="Helical" evidence="10">
    <location>
        <begin position="192"/>
        <end position="211"/>
    </location>
</feature>
<feature type="domain" description="Potassium channel" evidence="11">
    <location>
        <begin position="39"/>
        <end position="92"/>
    </location>
</feature>
<evidence type="ECO:0000256" key="5">
    <source>
        <dbReference type="ARBA" id="ARBA00023065"/>
    </source>
</evidence>
<dbReference type="AlphaFoldDB" id="A0A1I7W448"/>
<keyword evidence="5 8" id="KW-0406">Ion transport</keyword>
<reference evidence="13" key="2">
    <citation type="submission" date="2016-11" db="UniProtKB">
        <authorList>
            <consortium name="WormBaseParasite"/>
        </authorList>
    </citation>
    <scope>IDENTIFICATION</scope>
</reference>
<dbReference type="GO" id="GO:0030322">
    <property type="term" value="P:stabilization of membrane potential"/>
    <property type="evidence" value="ECO:0007669"/>
    <property type="project" value="TreeGrafter"/>
</dbReference>
<dbReference type="GO" id="GO:0015271">
    <property type="term" value="F:outward rectifier potassium channel activity"/>
    <property type="evidence" value="ECO:0007669"/>
    <property type="project" value="TreeGrafter"/>
</dbReference>
<organism evidence="12 13">
    <name type="scientific">Loa loa</name>
    <name type="common">Eye worm</name>
    <name type="synonym">Filaria loa</name>
    <dbReference type="NCBI Taxonomy" id="7209"/>
    <lineage>
        <taxon>Eukaryota</taxon>
        <taxon>Metazoa</taxon>
        <taxon>Ecdysozoa</taxon>
        <taxon>Nematoda</taxon>
        <taxon>Chromadorea</taxon>
        <taxon>Rhabditida</taxon>
        <taxon>Spirurina</taxon>
        <taxon>Spiruromorpha</taxon>
        <taxon>Filarioidea</taxon>
        <taxon>Onchocercidae</taxon>
        <taxon>Loa</taxon>
    </lineage>
</organism>
<evidence type="ECO:0000259" key="11">
    <source>
        <dbReference type="Pfam" id="PF07885"/>
    </source>
</evidence>
<feature type="compositionally biased region" description="Polar residues" evidence="9">
    <location>
        <begin position="466"/>
        <end position="479"/>
    </location>
</feature>